<evidence type="ECO:0000259" key="1">
    <source>
        <dbReference type="Pfam" id="PF14748"/>
    </source>
</evidence>
<dbReference type="AlphaFoldDB" id="X0W134"/>
<protein>
    <recommendedName>
        <fullName evidence="1">Pyrroline-5-carboxylate reductase dimerisation domain-containing protein</fullName>
    </recommendedName>
</protein>
<proteinExistence type="predicted"/>
<sequence length="48" mass="4885">HPADLRNMVTSPGGTTAEGLLALEEAGIRAAFAEAIMAAYNKAKQLGG</sequence>
<dbReference type="SUPFAM" id="SSF48179">
    <property type="entry name" value="6-phosphogluconate dehydrogenase C-terminal domain-like"/>
    <property type="match status" value="1"/>
</dbReference>
<feature type="domain" description="Pyrroline-5-carboxylate reductase dimerisation" evidence="1">
    <location>
        <begin position="1"/>
        <end position="46"/>
    </location>
</feature>
<dbReference type="InterPro" id="IPR029036">
    <property type="entry name" value="P5CR_dimer"/>
</dbReference>
<organism evidence="2">
    <name type="scientific">marine sediment metagenome</name>
    <dbReference type="NCBI Taxonomy" id="412755"/>
    <lineage>
        <taxon>unclassified sequences</taxon>
        <taxon>metagenomes</taxon>
        <taxon>ecological metagenomes</taxon>
    </lineage>
</organism>
<comment type="caution">
    <text evidence="2">The sequence shown here is derived from an EMBL/GenBank/DDBJ whole genome shotgun (WGS) entry which is preliminary data.</text>
</comment>
<gene>
    <name evidence="2" type="ORF">S01H1_59049</name>
</gene>
<name>X0W134_9ZZZZ</name>
<evidence type="ECO:0000313" key="2">
    <source>
        <dbReference type="EMBL" id="GAG24464.1"/>
    </source>
</evidence>
<dbReference type="InterPro" id="IPR053790">
    <property type="entry name" value="P5CR-like_CS"/>
</dbReference>
<accession>X0W134</accession>
<dbReference type="Pfam" id="PF14748">
    <property type="entry name" value="P5CR_dimer"/>
    <property type="match status" value="1"/>
</dbReference>
<reference evidence="2" key="1">
    <citation type="journal article" date="2014" name="Front. Microbiol.">
        <title>High frequency of phylogenetically diverse reductive dehalogenase-homologous genes in deep subseafloor sedimentary metagenomes.</title>
        <authorList>
            <person name="Kawai M."/>
            <person name="Futagami T."/>
            <person name="Toyoda A."/>
            <person name="Takaki Y."/>
            <person name="Nishi S."/>
            <person name="Hori S."/>
            <person name="Arai W."/>
            <person name="Tsubouchi T."/>
            <person name="Morono Y."/>
            <person name="Uchiyama I."/>
            <person name="Ito T."/>
            <person name="Fujiyama A."/>
            <person name="Inagaki F."/>
            <person name="Takami H."/>
        </authorList>
    </citation>
    <scope>NUCLEOTIDE SEQUENCE</scope>
    <source>
        <strain evidence="2">Expedition CK06-06</strain>
    </source>
</reference>
<feature type="non-terminal residue" evidence="2">
    <location>
        <position position="1"/>
    </location>
</feature>
<dbReference type="EMBL" id="BARS01038599">
    <property type="protein sequence ID" value="GAG24464.1"/>
    <property type="molecule type" value="Genomic_DNA"/>
</dbReference>
<dbReference type="PROSITE" id="PS00521">
    <property type="entry name" value="P5CR"/>
    <property type="match status" value="1"/>
</dbReference>
<dbReference type="Gene3D" id="1.10.3730.10">
    <property type="entry name" value="ProC C-terminal domain-like"/>
    <property type="match status" value="1"/>
</dbReference>
<dbReference type="InterPro" id="IPR008927">
    <property type="entry name" value="6-PGluconate_DH-like_C_sf"/>
</dbReference>